<dbReference type="InterPro" id="IPR005632">
    <property type="entry name" value="Chaperone_Skp"/>
</dbReference>
<feature type="coiled-coil region" evidence="3">
    <location>
        <begin position="64"/>
        <end position="113"/>
    </location>
</feature>
<comment type="similarity">
    <text evidence="1">Belongs to the Skp family.</text>
</comment>
<sequence>MKNVFKFNFLAVLLLSVPVFAVDGMAVIDMRTAVLSTQVAADAFKALEEDADYSSNLEEAQSLQAERQAIAEKLQKDLETLSQEEIAKMQKDIQDKGQDLEFLAGKIQQAQEETAQQVFADSGPSMQKIIGELIQAKQIKVLLQKSEAILFSDPALDLTDDVTSMLDVAASTEASTQSE</sequence>
<reference evidence="5 6" key="1">
    <citation type="submission" date="2019-02" db="EMBL/GenBank/DDBJ databases">
        <title>Prokaryotic population dynamics and viral predation in marine succession experiment using metagenomics: the confinement effect.</title>
        <authorList>
            <person name="Haro-Moreno J.M."/>
            <person name="Rodriguez-Valera F."/>
            <person name="Lopez-Perez M."/>
        </authorList>
    </citation>
    <scope>NUCLEOTIDE SEQUENCE [LARGE SCALE GENOMIC DNA]</scope>
    <source>
        <strain evidence="5">MED-G163</strain>
    </source>
</reference>
<evidence type="ECO:0000256" key="2">
    <source>
        <dbReference type="ARBA" id="ARBA00022729"/>
    </source>
</evidence>
<keyword evidence="3" id="KW-0175">Coiled coil</keyword>
<evidence type="ECO:0000256" key="1">
    <source>
        <dbReference type="ARBA" id="ARBA00009091"/>
    </source>
</evidence>
<dbReference type="PANTHER" id="PTHR35089:SF1">
    <property type="entry name" value="CHAPERONE PROTEIN SKP"/>
    <property type="match status" value="1"/>
</dbReference>
<feature type="signal peptide" evidence="4">
    <location>
        <begin position="1"/>
        <end position="21"/>
    </location>
</feature>
<name>A0A520MJL7_9GAMM</name>
<gene>
    <name evidence="5" type="ORF">EVA96_01530</name>
</gene>
<feature type="chain" id="PRO_5021890832" evidence="4">
    <location>
        <begin position="22"/>
        <end position="179"/>
    </location>
</feature>
<organism evidence="5 6">
    <name type="scientific">SAR86 cluster bacterium</name>
    <dbReference type="NCBI Taxonomy" id="2030880"/>
    <lineage>
        <taxon>Bacteria</taxon>
        <taxon>Pseudomonadati</taxon>
        <taxon>Pseudomonadota</taxon>
        <taxon>Gammaproteobacteria</taxon>
        <taxon>SAR86 cluster</taxon>
    </lineage>
</organism>
<dbReference type="SUPFAM" id="SSF111384">
    <property type="entry name" value="OmpH-like"/>
    <property type="match status" value="1"/>
</dbReference>
<evidence type="ECO:0000313" key="5">
    <source>
        <dbReference type="EMBL" id="RZO21433.1"/>
    </source>
</evidence>
<evidence type="ECO:0000256" key="4">
    <source>
        <dbReference type="SAM" id="SignalP"/>
    </source>
</evidence>
<dbReference type="InterPro" id="IPR024930">
    <property type="entry name" value="Skp_dom_sf"/>
</dbReference>
<dbReference type="AlphaFoldDB" id="A0A520MJL7"/>
<dbReference type="Proteomes" id="UP000315782">
    <property type="component" value="Unassembled WGS sequence"/>
</dbReference>
<dbReference type="GO" id="GO:0050821">
    <property type="term" value="P:protein stabilization"/>
    <property type="evidence" value="ECO:0007669"/>
    <property type="project" value="TreeGrafter"/>
</dbReference>
<keyword evidence="2 4" id="KW-0732">Signal</keyword>
<evidence type="ECO:0000256" key="3">
    <source>
        <dbReference type="SAM" id="Coils"/>
    </source>
</evidence>
<dbReference type="EMBL" id="SHBI01000004">
    <property type="protein sequence ID" value="RZO21433.1"/>
    <property type="molecule type" value="Genomic_DNA"/>
</dbReference>
<dbReference type="GO" id="GO:0051082">
    <property type="term" value="F:unfolded protein binding"/>
    <property type="evidence" value="ECO:0007669"/>
    <property type="project" value="InterPro"/>
</dbReference>
<accession>A0A520MJL7</accession>
<dbReference type="Gene3D" id="3.30.910.20">
    <property type="entry name" value="Skp domain"/>
    <property type="match status" value="1"/>
</dbReference>
<evidence type="ECO:0000313" key="6">
    <source>
        <dbReference type="Proteomes" id="UP000315782"/>
    </source>
</evidence>
<protein>
    <submittedName>
        <fullName evidence="5">OmpH family outer membrane protein</fullName>
    </submittedName>
</protein>
<dbReference type="PANTHER" id="PTHR35089">
    <property type="entry name" value="CHAPERONE PROTEIN SKP"/>
    <property type="match status" value="1"/>
</dbReference>
<dbReference type="SMART" id="SM00935">
    <property type="entry name" value="OmpH"/>
    <property type="match status" value="1"/>
</dbReference>
<dbReference type="GO" id="GO:0005829">
    <property type="term" value="C:cytosol"/>
    <property type="evidence" value="ECO:0007669"/>
    <property type="project" value="TreeGrafter"/>
</dbReference>
<dbReference type="Pfam" id="PF03938">
    <property type="entry name" value="OmpH"/>
    <property type="match status" value="1"/>
</dbReference>
<proteinExistence type="inferred from homology"/>
<comment type="caution">
    <text evidence="5">The sequence shown here is derived from an EMBL/GenBank/DDBJ whole genome shotgun (WGS) entry which is preliminary data.</text>
</comment>